<gene>
    <name evidence="3" type="ORF">BST26_14040</name>
</gene>
<dbReference type="Pfam" id="PF20177">
    <property type="entry name" value="DUF6542"/>
    <property type="match status" value="1"/>
</dbReference>
<feature type="transmembrane region" description="Helical" evidence="2">
    <location>
        <begin position="112"/>
        <end position="132"/>
    </location>
</feature>
<evidence type="ECO:0000313" key="4">
    <source>
        <dbReference type="Proteomes" id="UP000192801"/>
    </source>
</evidence>
<feature type="transmembrane region" description="Helical" evidence="2">
    <location>
        <begin position="43"/>
        <end position="62"/>
    </location>
</feature>
<dbReference type="EMBL" id="MVHS01000034">
    <property type="protein sequence ID" value="ORA68966.1"/>
    <property type="molecule type" value="Genomic_DNA"/>
</dbReference>
<proteinExistence type="predicted"/>
<feature type="compositionally biased region" description="Basic and acidic residues" evidence="1">
    <location>
        <begin position="273"/>
        <end position="317"/>
    </location>
</feature>
<feature type="transmembrane region" description="Helical" evidence="2">
    <location>
        <begin position="68"/>
        <end position="89"/>
    </location>
</feature>
<organism evidence="3 4">
    <name type="scientific">Mycolicibacterium insubricum</name>
    <dbReference type="NCBI Taxonomy" id="444597"/>
    <lineage>
        <taxon>Bacteria</taxon>
        <taxon>Bacillati</taxon>
        <taxon>Actinomycetota</taxon>
        <taxon>Actinomycetes</taxon>
        <taxon>Mycobacteriales</taxon>
        <taxon>Mycobacteriaceae</taxon>
        <taxon>Mycolicibacterium</taxon>
    </lineage>
</organism>
<keyword evidence="2" id="KW-0812">Transmembrane</keyword>
<feature type="region of interest" description="Disordered" evidence="1">
    <location>
        <begin position="175"/>
        <end position="391"/>
    </location>
</feature>
<feature type="compositionally biased region" description="Basic and acidic residues" evidence="1">
    <location>
        <begin position="193"/>
        <end position="212"/>
    </location>
</feature>
<evidence type="ECO:0000256" key="1">
    <source>
        <dbReference type="SAM" id="MobiDB-lite"/>
    </source>
</evidence>
<reference evidence="3 4" key="1">
    <citation type="submission" date="2016-12" db="EMBL/GenBank/DDBJ databases">
        <title>The new phylogeny of genus Mycobacterium.</title>
        <authorList>
            <person name="Tortoli E."/>
            <person name="Trovato A."/>
            <person name="Cirillo D.M."/>
        </authorList>
    </citation>
    <scope>NUCLEOTIDE SEQUENCE [LARGE SCALE GENOMIC DNA]</scope>
    <source>
        <strain evidence="3 4">DSM 45130</strain>
    </source>
</reference>
<keyword evidence="4" id="KW-1185">Reference proteome</keyword>
<feature type="compositionally biased region" description="Basic and acidic residues" evidence="1">
    <location>
        <begin position="371"/>
        <end position="382"/>
    </location>
</feature>
<protein>
    <submittedName>
        <fullName evidence="3">Uncharacterized protein</fullName>
    </submittedName>
</protein>
<dbReference type="Proteomes" id="UP000192801">
    <property type="component" value="Unassembled WGS sequence"/>
</dbReference>
<comment type="caution">
    <text evidence="3">The sequence shown here is derived from an EMBL/GenBank/DDBJ whole genome shotgun (WGS) entry which is preliminary data.</text>
</comment>
<name>A0A1X0D977_9MYCO</name>
<feature type="transmembrane region" description="Helical" evidence="2">
    <location>
        <begin position="15"/>
        <end position="36"/>
    </location>
</feature>
<accession>A0A1X0D977</accession>
<feature type="compositionally biased region" description="Basic and acidic residues" evidence="1">
    <location>
        <begin position="324"/>
        <end position="338"/>
    </location>
</feature>
<evidence type="ECO:0000256" key="2">
    <source>
        <dbReference type="SAM" id="Phobius"/>
    </source>
</evidence>
<dbReference type="STRING" id="444597.BST26_14040"/>
<keyword evidence="2" id="KW-1133">Transmembrane helix</keyword>
<dbReference type="InterPro" id="IPR046672">
    <property type="entry name" value="DUF6542"/>
</dbReference>
<evidence type="ECO:0000313" key="3">
    <source>
        <dbReference type="EMBL" id="ORA68966.1"/>
    </source>
</evidence>
<dbReference type="AlphaFoldDB" id="A0A1X0D977"/>
<keyword evidence="2" id="KW-0472">Membrane</keyword>
<sequence length="391" mass="43028">MAPEELSAYPSLRGVPWWAAVLTAVGATLLGIVYDAVIDGNNLSSVFAVLYFLGCVAAVLVVRQSSVFTAVVQPPLILFVAVPGTYYLFHRDEIKGIKDILINCGYPLIERFLLMFTTSVVVLLIGMARWYFGSASRRPARAAAETDTTAAGTGVGAKVAALLGLAGAAGAKAMGAIRGGGDDEETAARRGRSAREETPPRRRPQRSTEHAAHARPPADPNAPRRRRPVPEGYEDAVARRRRPAPEGYEEAVARRRRPAPEGYSEPPPRRRPPREGDPNAPRYRDAPPPRRRPAAEDGRRPSGDGPRREYLADRPRYEGGPGYRGEDPRRDGPREQGRPRPRPNPYAEERPEPRQRPAPGGTHHPVSRVRYRGEEPGDDGYHPRPSRHSRD</sequence>